<accession>A0A0F9N5S4</accession>
<evidence type="ECO:0000256" key="1">
    <source>
        <dbReference type="SAM" id="Phobius"/>
    </source>
</evidence>
<comment type="caution">
    <text evidence="2">The sequence shown here is derived from an EMBL/GenBank/DDBJ whole genome shotgun (WGS) entry which is preliminary data.</text>
</comment>
<proteinExistence type="predicted"/>
<keyword evidence="1" id="KW-1133">Transmembrane helix</keyword>
<name>A0A0F9N5S4_9ZZZZ</name>
<dbReference type="AlphaFoldDB" id="A0A0F9N5S4"/>
<sequence>MKCPIPEKWLKKLPWQFQTPAVHILVAAVAAIVVIIALIVCVETGICF</sequence>
<keyword evidence="1" id="KW-0812">Transmembrane</keyword>
<evidence type="ECO:0000313" key="2">
    <source>
        <dbReference type="EMBL" id="KKN07217.1"/>
    </source>
</evidence>
<organism evidence="2">
    <name type="scientific">marine sediment metagenome</name>
    <dbReference type="NCBI Taxonomy" id="412755"/>
    <lineage>
        <taxon>unclassified sequences</taxon>
        <taxon>metagenomes</taxon>
        <taxon>ecological metagenomes</taxon>
    </lineage>
</organism>
<reference evidence="2" key="1">
    <citation type="journal article" date="2015" name="Nature">
        <title>Complex archaea that bridge the gap between prokaryotes and eukaryotes.</title>
        <authorList>
            <person name="Spang A."/>
            <person name="Saw J.H."/>
            <person name="Jorgensen S.L."/>
            <person name="Zaremba-Niedzwiedzka K."/>
            <person name="Martijn J."/>
            <person name="Lind A.E."/>
            <person name="van Eijk R."/>
            <person name="Schleper C."/>
            <person name="Guy L."/>
            <person name="Ettema T.J."/>
        </authorList>
    </citation>
    <scope>NUCLEOTIDE SEQUENCE</scope>
</reference>
<feature type="transmembrane region" description="Helical" evidence="1">
    <location>
        <begin position="20"/>
        <end position="42"/>
    </location>
</feature>
<protein>
    <submittedName>
        <fullName evidence="2">Uncharacterized protein</fullName>
    </submittedName>
</protein>
<gene>
    <name evidence="2" type="ORF">LCGC14_1069290</name>
</gene>
<dbReference type="EMBL" id="LAZR01004594">
    <property type="protein sequence ID" value="KKN07217.1"/>
    <property type="molecule type" value="Genomic_DNA"/>
</dbReference>
<keyword evidence="1" id="KW-0472">Membrane</keyword>